<sequence length="836" mass="94533">MEAPDARVGDFLDDKLQSLADLETLDSLLSNVQNQHELLRRQLQDAEKDFHESNLAAEHHRASIRPKAAAFQREQDDIDRRLRIITGSDVSDDAVRRFERSMNKLHRLDVANGYVELLKEVDALRNQSISQLKVSDEAALGPLRQLQTLNAHLVPLQTTAEGAAPHLLDHVTCTTKALRNHIRDAFAARFEDLLKKIYWPRADVALPTPALQQEWVDCISRLLDLQKPELQVHEETLATDPSTKEPIILLPIEVLVHPLELRFRYHFGGDRPTNRIDKPEYFLSHVTDLLNMYNDFFIDNVQPILLDHFRGTDLAMNPAYIDVTSALTTSLLPMLRNKIIPTLPQVASQPQLLSHWMHEIMGFDTTIRDDWGYDGGYSVQGWKGLAWEVLVKEDWFGRWLQVERDFALSRYEAIIDTPDSGLLDYDSVEPNVTKPTAAAIRVNDLLETITDRYRPLSSFQQKLRFLIDIQINIFDRFHARLNDGLEAYLTLTTTVGRSVSGISREDQDGLKGVKGLDRLCRVYGSADYLERAMRDWSDDIFFLELWDELQDRARGRTNKTIAVDMTIEDVAQRTSSAVGKDEDTGGLFDETANAYRRLRVRTEGIIIEALTRSVREALRPYGRINPWSTLSLPSTAPMSPSSPSSDSYITTSEIEPTISVLNTQLSFLARTLGLTPLRRIVRQACAVAQSYLWDYVVMCHTFSAAGAEQLRIDIRALVAAINRRTGLGQGEASLKKIIEGIVMLGLPIKRRSKRAKAGETSDVEDGDDAWENTEVPEDGNGEQQIEGSGAMGLWEAERRLFADDESAREVLEELGLEILSEAEARSILKRRIELSS</sequence>
<feature type="coiled-coil region" evidence="1">
    <location>
        <begin position="22"/>
        <end position="49"/>
    </location>
</feature>
<accession>A0A6A6HH74</accession>
<keyword evidence="1" id="KW-0175">Coiled coil</keyword>
<dbReference type="InterPro" id="IPR042044">
    <property type="entry name" value="EXOC6PINT-1/Sec15/Tip20_C_dom2"/>
</dbReference>
<evidence type="ECO:0008006" key="5">
    <source>
        <dbReference type="Google" id="ProtNLM"/>
    </source>
</evidence>
<feature type="region of interest" description="Disordered" evidence="2">
    <location>
        <begin position="755"/>
        <end position="788"/>
    </location>
</feature>
<dbReference type="Gene3D" id="1.20.58.1420">
    <property type="entry name" value="Dsl1p vesicle tethering complex, Tip20p subunit, domain B"/>
    <property type="match status" value="1"/>
</dbReference>
<evidence type="ECO:0000256" key="1">
    <source>
        <dbReference type="SAM" id="Coils"/>
    </source>
</evidence>
<evidence type="ECO:0000256" key="2">
    <source>
        <dbReference type="SAM" id="MobiDB-lite"/>
    </source>
</evidence>
<proteinExistence type="predicted"/>
<dbReference type="PANTHER" id="PTHR13520">
    <property type="entry name" value="RAD50-INTERACTING PROTEIN 1 RINT-1"/>
    <property type="match status" value="1"/>
</dbReference>
<dbReference type="InterPro" id="IPR007528">
    <property type="entry name" value="RINT1_Tip20"/>
</dbReference>
<evidence type="ECO:0000313" key="4">
    <source>
        <dbReference type="Proteomes" id="UP000800092"/>
    </source>
</evidence>
<name>A0A6A6HH74_VIRVR</name>
<gene>
    <name evidence="3" type="ORF">EV356DRAFT_441885</name>
</gene>
<dbReference type="Pfam" id="PF04437">
    <property type="entry name" value="RINT1_TIP1"/>
    <property type="match status" value="1"/>
</dbReference>
<dbReference type="PROSITE" id="PS51386">
    <property type="entry name" value="RINT1_TIP20"/>
    <property type="match status" value="1"/>
</dbReference>
<dbReference type="GO" id="GO:0060628">
    <property type="term" value="P:regulation of ER to Golgi vesicle-mediated transport"/>
    <property type="evidence" value="ECO:0007669"/>
    <property type="project" value="TreeGrafter"/>
</dbReference>
<dbReference type="GO" id="GO:0070939">
    <property type="term" value="C:Dsl1/NZR complex"/>
    <property type="evidence" value="ECO:0007669"/>
    <property type="project" value="InterPro"/>
</dbReference>
<feature type="compositionally biased region" description="Acidic residues" evidence="2">
    <location>
        <begin position="761"/>
        <end position="780"/>
    </location>
</feature>
<protein>
    <recommendedName>
        <fullName evidence="5">RINT-1 family protein-like protein</fullName>
    </recommendedName>
</protein>
<dbReference type="OrthoDB" id="2189254at2759"/>
<dbReference type="EMBL" id="ML991780">
    <property type="protein sequence ID" value="KAF2237446.1"/>
    <property type="molecule type" value="Genomic_DNA"/>
</dbReference>
<evidence type="ECO:0000313" key="3">
    <source>
        <dbReference type="EMBL" id="KAF2237446.1"/>
    </source>
</evidence>
<reference evidence="3" key="1">
    <citation type="journal article" date="2020" name="Stud. Mycol.">
        <title>101 Dothideomycetes genomes: a test case for predicting lifestyles and emergence of pathogens.</title>
        <authorList>
            <person name="Haridas S."/>
            <person name="Albert R."/>
            <person name="Binder M."/>
            <person name="Bloem J."/>
            <person name="Labutti K."/>
            <person name="Salamov A."/>
            <person name="Andreopoulos B."/>
            <person name="Baker S."/>
            <person name="Barry K."/>
            <person name="Bills G."/>
            <person name="Bluhm B."/>
            <person name="Cannon C."/>
            <person name="Castanera R."/>
            <person name="Culley D."/>
            <person name="Daum C."/>
            <person name="Ezra D."/>
            <person name="Gonzalez J."/>
            <person name="Henrissat B."/>
            <person name="Kuo A."/>
            <person name="Liang C."/>
            <person name="Lipzen A."/>
            <person name="Lutzoni F."/>
            <person name="Magnuson J."/>
            <person name="Mondo S."/>
            <person name="Nolan M."/>
            <person name="Ohm R."/>
            <person name="Pangilinan J."/>
            <person name="Park H.-J."/>
            <person name="Ramirez L."/>
            <person name="Alfaro M."/>
            <person name="Sun H."/>
            <person name="Tritt A."/>
            <person name="Yoshinaga Y."/>
            <person name="Zwiers L.-H."/>
            <person name="Turgeon B."/>
            <person name="Goodwin S."/>
            <person name="Spatafora J."/>
            <person name="Crous P."/>
            <person name="Grigoriev I."/>
        </authorList>
    </citation>
    <scope>NUCLEOTIDE SEQUENCE</scope>
    <source>
        <strain evidence="3">Tuck. ex Michener</strain>
    </source>
</reference>
<dbReference type="InterPro" id="IPR042042">
    <property type="entry name" value="Tip20p_domB"/>
</dbReference>
<organism evidence="3 4">
    <name type="scientific">Viridothelium virens</name>
    <name type="common">Speckled blister lichen</name>
    <name type="synonym">Trypethelium virens</name>
    <dbReference type="NCBI Taxonomy" id="1048519"/>
    <lineage>
        <taxon>Eukaryota</taxon>
        <taxon>Fungi</taxon>
        <taxon>Dikarya</taxon>
        <taxon>Ascomycota</taxon>
        <taxon>Pezizomycotina</taxon>
        <taxon>Dothideomycetes</taxon>
        <taxon>Dothideomycetes incertae sedis</taxon>
        <taxon>Trypetheliales</taxon>
        <taxon>Trypetheliaceae</taxon>
        <taxon>Viridothelium</taxon>
    </lineage>
</organism>
<dbReference type="GO" id="GO:0006890">
    <property type="term" value="P:retrograde vesicle-mediated transport, Golgi to endoplasmic reticulum"/>
    <property type="evidence" value="ECO:0007669"/>
    <property type="project" value="InterPro"/>
</dbReference>
<dbReference type="AlphaFoldDB" id="A0A6A6HH74"/>
<dbReference type="Proteomes" id="UP000800092">
    <property type="component" value="Unassembled WGS sequence"/>
</dbReference>
<keyword evidence="4" id="KW-1185">Reference proteome</keyword>
<dbReference type="Gene3D" id="1.20.58.670">
    <property type="entry name" value="Dsl1p vesicle tethering complex, Tip20p subunit, domain D"/>
    <property type="match status" value="1"/>
</dbReference>
<dbReference type="PANTHER" id="PTHR13520:SF0">
    <property type="entry name" value="RAD50-INTERACTING PROTEIN 1"/>
    <property type="match status" value="1"/>
</dbReference>
<dbReference type="GO" id="GO:0006888">
    <property type="term" value="P:endoplasmic reticulum to Golgi vesicle-mediated transport"/>
    <property type="evidence" value="ECO:0007669"/>
    <property type="project" value="InterPro"/>
</dbReference>